<dbReference type="AlphaFoldDB" id="A0AAI8VLY8"/>
<gene>
    <name evidence="2" type="ORF">KHLLAP_LOCUS7854</name>
</gene>
<protein>
    <submittedName>
        <fullName evidence="2">Uu.00g085720.m01.CDS01</fullName>
    </submittedName>
</protein>
<comment type="caution">
    <text evidence="2">The sequence shown here is derived from an EMBL/GenBank/DDBJ whole genome shotgun (WGS) entry which is preliminary data.</text>
</comment>
<feature type="non-terminal residue" evidence="2">
    <location>
        <position position="102"/>
    </location>
</feature>
<feature type="chain" id="PRO_5042521638" evidence="1">
    <location>
        <begin position="20"/>
        <end position="102"/>
    </location>
</feature>
<name>A0AAI8VLY8_9PEZI</name>
<organism evidence="2 3">
    <name type="scientific">Anthostomella pinea</name>
    <dbReference type="NCBI Taxonomy" id="933095"/>
    <lineage>
        <taxon>Eukaryota</taxon>
        <taxon>Fungi</taxon>
        <taxon>Dikarya</taxon>
        <taxon>Ascomycota</taxon>
        <taxon>Pezizomycotina</taxon>
        <taxon>Sordariomycetes</taxon>
        <taxon>Xylariomycetidae</taxon>
        <taxon>Xylariales</taxon>
        <taxon>Xylariaceae</taxon>
        <taxon>Anthostomella</taxon>
    </lineage>
</organism>
<dbReference type="EMBL" id="CAUWAG010000010">
    <property type="protein sequence ID" value="CAJ2507386.1"/>
    <property type="molecule type" value="Genomic_DNA"/>
</dbReference>
<keyword evidence="3" id="KW-1185">Reference proteome</keyword>
<reference evidence="2" key="1">
    <citation type="submission" date="2023-10" db="EMBL/GenBank/DDBJ databases">
        <authorList>
            <person name="Hackl T."/>
        </authorList>
    </citation>
    <scope>NUCLEOTIDE SEQUENCE</scope>
</reference>
<sequence>MGFATLITVTLALTGSALAISQLTLTPRPRGQKMDNGDKDFIDAYISRGNYTLANATASAETAPNDTVSTVAIGAMNNKFPIWKLPECYRGCIDANCCNAIG</sequence>
<feature type="signal peptide" evidence="1">
    <location>
        <begin position="1"/>
        <end position="19"/>
    </location>
</feature>
<evidence type="ECO:0000256" key="1">
    <source>
        <dbReference type="SAM" id="SignalP"/>
    </source>
</evidence>
<proteinExistence type="predicted"/>
<accession>A0AAI8VLY8</accession>
<dbReference type="Proteomes" id="UP001295740">
    <property type="component" value="Unassembled WGS sequence"/>
</dbReference>
<keyword evidence="1" id="KW-0732">Signal</keyword>
<evidence type="ECO:0000313" key="3">
    <source>
        <dbReference type="Proteomes" id="UP001295740"/>
    </source>
</evidence>
<evidence type="ECO:0000313" key="2">
    <source>
        <dbReference type="EMBL" id="CAJ2507386.1"/>
    </source>
</evidence>